<proteinExistence type="predicted"/>
<name>A0A7D3UVG1_9VIRU</name>
<reference evidence="1 2" key="1">
    <citation type="submission" date="2020-04" db="EMBL/GenBank/DDBJ databases">
        <title>Advantages and limits of metagenomic assembly and binning of a giant virus.</title>
        <authorList>
            <person name="Schulz F."/>
            <person name="Andreani J."/>
            <person name="Francis R."/>
            <person name="Boudjemaa H."/>
            <person name="Bou Khalil J.Y."/>
            <person name="Lee J."/>
            <person name="La Scola B."/>
            <person name="Woyke T."/>
        </authorList>
    </citation>
    <scope>NUCLEOTIDE SEQUENCE [LARGE SCALE GENOMIC DNA]</scope>
    <source>
        <strain evidence="1 2">FV1/VV64</strain>
    </source>
</reference>
<protein>
    <submittedName>
        <fullName evidence="1">Uncharacterized protein</fullName>
    </submittedName>
</protein>
<keyword evidence="2" id="KW-1185">Reference proteome</keyword>
<organism evidence="1 2">
    <name type="scientific">Fadolivirus FV1/VV64</name>
    <dbReference type="NCBI Taxonomy" id="3070911"/>
    <lineage>
        <taxon>Viruses</taxon>
        <taxon>Varidnaviria</taxon>
        <taxon>Bamfordvirae</taxon>
        <taxon>Nucleocytoviricota</taxon>
        <taxon>Megaviricetes</taxon>
        <taxon>Imitervirales</taxon>
        <taxon>Mimiviridae</taxon>
        <taxon>Klosneuvirinae</taxon>
        <taxon>Fadolivirus</taxon>
        <taxon>Fadolivirus algeromassiliense</taxon>
    </lineage>
</organism>
<evidence type="ECO:0000313" key="1">
    <source>
        <dbReference type="EMBL" id="QKF94791.1"/>
    </source>
</evidence>
<sequence length="183" mass="21076">MEFPLTKYIPDEIIDAFGGENNILALPRYCIDNSKLGSLRDYIDFIRYDTVSDPIMIGVDKWCRTFIVFKFQFVQPNKTINFTTVLFQRYTDHSYWTSASNPSGIYHIFGDGGLKSDHYDLLRKVLADKRLNYAYNQYTGEIGDYVLSIALNYSLNNQPNDAEDMDGQESIPGDESLHIQIQL</sequence>
<dbReference type="Proteomes" id="UP001162001">
    <property type="component" value="Segment"/>
</dbReference>
<accession>A0A7D3UVG1</accession>
<evidence type="ECO:0000313" key="2">
    <source>
        <dbReference type="Proteomes" id="UP001162001"/>
    </source>
</evidence>
<dbReference type="EMBL" id="MT418680">
    <property type="protein sequence ID" value="QKF94791.1"/>
    <property type="molecule type" value="Genomic_DNA"/>
</dbReference>
<gene>
    <name evidence="1" type="ORF">Fadolivirus_1_1333</name>
</gene>